<dbReference type="EMBL" id="VIVN01000002">
    <property type="protein sequence ID" value="TWE06267.1"/>
    <property type="molecule type" value="Genomic_DNA"/>
</dbReference>
<sequence>MKVYIHEQGITLVGKAWEILQKLKEYNNDYVLVSEWVRDISQKK</sequence>
<proteinExistence type="predicted"/>
<organism evidence="1 2">
    <name type="scientific">Neobacillus bataviensis</name>
    <dbReference type="NCBI Taxonomy" id="220685"/>
    <lineage>
        <taxon>Bacteria</taxon>
        <taxon>Bacillati</taxon>
        <taxon>Bacillota</taxon>
        <taxon>Bacilli</taxon>
        <taxon>Bacillales</taxon>
        <taxon>Bacillaceae</taxon>
        <taxon>Neobacillus</taxon>
    </lineage>
</organism>
<evidence type="ECO:0000313" key="2">
    <source>
        <dbReference type="Proteomes" id="UP000319671"/>
    </source>
</evidence>
<gene>
    <name evidence="1" type="ORF">FB550_102287</name>
</gene>
<accession>A0A561DSE4</accession>
<comment type="caution">
    <text evidence="1">The sequence shown here is derived from an EMBL/GenBank/DDBJ whole genome shotgun (WGS) entry which is preliminary data.</text>
</comment>
<dbReference type="AlphaFoldDB" id="A0A561DSE4"/>
<name>A0A561DSE4_9BACI</name>
<protein>
    <submittedName>
        <fullName evidence="1">Uncharacterized protein DUF3936</fullName>
    </submittedName>
</protein>
<dbReference type="RefSeq" id="WP_144563054.1">
    <property type="nucleotide sequence ID" value="NZ_VIVN01000002.1"/>
</dbReference>
<dbReference type="Proteomes" id="UP000319671">
    <property type="component" value="Unassembled WGS sequence"/>
</dbReference>
<dbReference type="Pfam" id="PF13072">
    <property type="entry name" value="MciZ"/>
    <property type="match status" value="1"/>
</dbReference>
<dbReference type="InterPro" id="IPR025177">
    <property type="entry name" value="MciZ"/>
</dbReference>
<keyword evidence="2" id="KW-1185">Reference proteome</keyword>
<reference evidence="1 2" key="1">
    <citation type="submission" date="2019-06" db="EMBL/GenBank/DDBJ databases">
        <title>Sorghum-associated microbial communities from plants grown in Nebraska, USA.</title>
        <authorList>
            <person name="Schachtman D."/>
        </authorList>
    </citation>
    <scope>NUCLEOTIDE SEQUENCE [LARGE SCALE GENOMIC DNA]</scope>
    <source>
        <strain evidence="1 2">2482</strain>
    </source>
</reference>
<evidence type="ECO:0000313" key="1">
    <source>
        <dbReference type="EMBL" id="TWE06267.1"/>
    </source>
</evidence>